<dbReference type="Proteomes" id="UP000000366">
    <property type="component" value="Chromosome"/>
</dbReference>
<dbReference type="HOGENOM" id="CLU_095659_1_0_4"/>
<evidence type="ECO:0000256" key="1">
    <source>
        <dbReference type="SAM" id="MobiDB-lite"/>
    </source>
</evidence>
<dbReference type="InterPro" id="IPR021253">
    <property type="entry name" value="ZrgA-like"/>
</dbReference>
<organism evidence="3 4">
    <name type="scientific">Methylibium petroleiphilum (strain ATCC BAA-1232 / LMG 22953 / PM1)</name>
    <dbReference type="NCBI Taxonomy" id="420662"/>
    <lineage>
        <taxon>Bacteria</taxon>
        <taxon>Pseudomonadati</taxon>
        <taxon>Pseudomonadota</taxon>
        <taxon>Betaproteobacteria</taxon>
        <taxon>Burkholderiales</taxon>
        <taxon>Sphaerotilaceae</taxon>
        <taxon>Methylibium</taxon>
    </lineage>
</organism>
<evidence type="ECO:0008006" key="5">
    <source>
        <dbReference type="Google" id="ProtNLM"/>
    </source>
</evidence>
<name>A2SGU7_METPP</name>
<keyword evidence="2" id="KW-0732">Signal</keyword>
<dbReference type="KEGG" id="mpt:Mpe_A1827"/>
<evidence type="ECO:0000256" key="2">
    <source>
        <dbReference type="SAM" id="SignalP"/>
    </source>
</evidence>
<accession>A2SGU7</accession>
<dbReference type="RefSeq" id="WP_011829423.1">
    <property type="nucleotide sequence ID" value="NC_008825.1"/>
</dbReference>
<proteinExistence type="predicted"/>
<protein>
    <recommendedName>
        <fullName evidence="5">DUF2796 domain-containing protein</fullName>
    </recommendedName>
</protein>
<feature type="region of interest" description="Disordered" evidence="1">
    <location>
        <begin position="159"/>
        <end position="180"/>
    </location>
</feature>
<dbReference type="STRING" id="420662.Mpe_A1827"/>
<dbReference type="EMBL" id="CP000555">
    <property type="protein sequence ID" value="ABM94786.1"/>
    <property type="molecule type" value="Genomic_DNA"/>
</dbReference>
<dbReference type="Pfam" id="PF10986">
    <property type="entry name" value="ZrgA"/>
    <property type="match status" value="1"/>
</dbReference>
<feature type="chain" id="PRO_5002645458" description="DUF2796 domain-containing protein" evidence="2">
    <location>
        <begin position="25"/>
        <end position="180"/>
    </location>
</feature>
<sequence length="180" mass="19182">MMTKRSVRRTAGVCLALGTALAHAHGTAHQHGVAKLDVAVESNRVTFELDTPLDNLIGIERAPRNDAERKRADAAVATLRDAAKLFGFDPAAQCRQQDVELTAPVLGLGAAAAPSEQGEHADLEGRFVFACADTARASQVDIGLFKAFPKLQQLDVQVAGPHGQSRQTLKRPANKLTLAK</sequence>
<dbReference type="AlphaFoldDB" id="A2SGU7"/>
<feature type="signal peptide" evidence="2">
    <location>
        <begin position="1"/>
        <end position="24"/>
    </location>
</feature>
<dbReference type="eggNOG" id="COG4531">
    <property type="taxonomic scope" value="Bacteria"/>
</dbReference>
<reference evidence="3 4" key="1">
    <citation type="journal article" date="2007" name="J. Bacteriol.">
        <title>Whole-genome analysis of the methyl tert-butyl ether-degrading beta-proteobacterium Methylibium petroleiphilum PM1.</title>
        <authorList>
            <person name="Kane S.R."/>
            <person name="Chakicherla A.Y."/>
            <person name="Chain P.S.G."/>
            <person name="Schmidt R."/>
            <person name="Shin M.W."/>
            <person name="Legler T.C."/>
            <person name="Scow K.M."/>
            <person name="Larimer F.W."/>
            <person name="Lucas S.M."/>
            <person name="Richardson P.M."/>
            <person name="Hristova K.R."/>
        </authorList>
    </citation>
    <scope>NUCLEOTIDE SEQUENCE [LARGE SCALE GENOMIC DNA]</scope>
    <source>
        <strain evidence="4">ATCC BAA-1232 / LMG 22953 / PM1</strain>
    </source>
</reference>
<evidence type="ECO:0000313" key="3">
    <source>
        <dbReference type="EMBL" id="ABM94786.1"/>
    </source>
</evidence>
<evidence type="ECO:0000313" key="4">
    <source>
        <dbReference type="Proteomes" id="UP000000366"/>
    </source>
</evidence>
<keyword evidence="4" id="KW-1185">Reference proteome</keyword>
<gene>
    <name evidence="3" type="ordered locus">Mpe_A1827</name>
</gene>